<feature type="transmembrane region" description="Helical" evidence="6">
    <location>
        <begin position="243"/>
        <end position="263"/>
    </location>
</feature>
<evidence type="ECO:0000256" key="1">
    <source>
        <dbReference type="ARBA" id="ARBA00004651"/>
    </source>
</evidence>
<evidence type="ECO:0008006" key="9">
    <source>
        <dbReference type="Google" id="ProtNLM"/>
    </source>
</evidence>
<keyword evidence="3 6" id="KW-0812">Transmembrane</keyword>
<feature type="transmembrane region" description="Helical" evidence="6">
    <location>
        <begin position="63"/>
        <end position="84"/>
    </location>
</feature>
<accession>D2EE78</accession>
<comment type="subcellular location">
    <subcellularLocation>
        <location evidence="1">Cell membrane</location>
        <topology evidence="1">Multi-pass membrane protein</topology>
    </subcellularLocation>
</comment>
<dbReference type="PANTHER" id="PTHR42770">
    <property type="entry name" value="AMINO ACID TRANSPORTER-RELATED"/>
    <property type="match status" value="1"/>
</dbReference>
<keyword evidence="2" id="KW-1003">Cell membrane</keyword>
<feature type="transmembrane region" description="Helical" evidence="6">
    <location>
        <begin position="431"/>
        <end position="449"/>
    </location>
</feature>
<evidence type="ECO:0000256" key="3">
    <source>
        <dbReference type="ARBA" id="ARBA00022692"/>
    </source>
</evidence>
<dbReference type="PROSITE" id="PS50267">
    <property type="entry name" value="NA_NEUROTRAN_SYMP_3"/>
    <property type="match status" value="1"/>
</dbReference>
<protein>
    <recommendedName>
        <fullName evidence="9">Amino acid permease</fullName>
    </recommendedName>
</protein>
<dbReference type="AlphaFoldDB" id="D2EE78"/>
<feature type="transmembrane region" description="Helical" evidence="6">
    <location>
        <begin position="33"/>
        <end position="57"/>
    </location>
</feature>
<feature type="transmembrane region" description="Helical" evidence="6">
    <location>
        <begin position="407"/>
        <end position="425"/>
    </location>
</feature>
<feature type="transmembrane region" description="Helical" evidence="6">
    <location>
        <begin position="374"/>
        <end position="400"/>
    </location>
</feature>
<sequence>MQKKAKKNVKVSKTRNKQKIAKKKEKVHSFFELYLHGLAGVIGLGILVIPLFVALIYGGALSIYLVIGAGFLALLIAMLIYDISITHNHNPYNFLKNTITKEYSFIFAFLIIVSFIITITAAGIASVGELSLFFGLSPFMSIAIIDIIFVIMWILMFYNKARRTLNFAGALKIFFVLLLIALGIIAFFSSKTAAPAGVQISYVLPVSAPLFLFGLLILLWMYGGFEGASIVYKGEKRTDVAKALLAIIITAIILFGLVQTFVYTAENSASVGKLIYPILSSIPTANIFTANILSAPFGLGVEYIVVGLSIIVILLTAFALINASNRTLDDVSKDGLMPAFLQRDENLKLLITAAVPIVLITIFAPAIVSSGVFSYISLIIISALAFAAAFVFFAFGYGYVYTKKKNYSRALFGFFVFAVLLGLIAFSPLPFLIGLILILVVALIGYALIK</sequence>
<keyword evidence="5 6" id="KW-0472">Membrane</keyword>
<dbReference type="Gene3D" id="1.20.1740.10">
    <property type="entry name" value="Amino acid/polyamine transporter I"/>
    <property type="match status" value="1"/>
</dbReference>
<proteinExistence type="predicted"/>
<dbReference type="Proteomes" id="UP000009375">
    <property type="component" value="Unassembled WGS sequence"/>
</dbReference>
<reference evidence="7 8" key="1">
    <citation type="journal article" date="2010" name="Proc. Natl. Acad. Sci. U.S.A.">
        <title>Enigmatic, ultrasmall, uncultivated Archaea.</title>
        <authorList>
            <person name="Baker B.J."/>
            <person name="Comolli L.R."/>
            <person name="Dick G.J."/>
            <person name="Hauser L.J."/>
            <person name="Hyatt D."/>
            <person name="Dill B.D."/>
            <person name="Land M.L."/>
            <person name="Verberkmoes N.C."/>
            <person name="Hettich R.L."/>
            <person name="Banfield J.F."/>
        </authorList>
    </citation>
    <scope>NUCLEOTIDE SEQUENCE [LARGE SCALE GENOMIC DNA]</scope>
</reference>
<dbReference type="GO" id="GO:0022857">
    <property type="term" value="F:transmembrane transporter activity"/>
    <property type="evidence" value="ECO:0007669"/>
    <property type="project" value="InterPro"/>
</dbReference>
<evidence type="ECO:0000313" key="8">
    <source>
        <dbReference type="Proteomes" id="UP000009375"/>
    </source>
</evidence>
<dbReference type="InterPro" id="IPR002293">
    <property type="entry name" value="AA/rel_permease1"/>
</dbReference>
<feature type="transmembrane region" description="Helical" evidence="6">
    <location>
        <begin position="105"/>
        <end position="127"/>
    </location>
</feature>
<evidence type="ECO:0000256" key="6">
    <source>
        <dbReference type="SAM" id="Phobius"/>
    </source>
</evidence>
<dbReference type="InterPro" id="IPR050367">
    <property type="entry name" value="APC_superfamily"/>
</dbReference>
<evidence type="ECO:0000256" key="4">
    <source>
        <dbReference type="ARBA" id="ARBA00022989"/>
    </source>
</evidence>
<evidence type="ECO:0000256" key="2">
    <source>
        <dbReference type="ARBA" id="ARBA00022475"/>
    </source>
</evidence>
<feature type="transmembrane region" description="Helical" evidence="6">
    <location>
        <begin position="347"/>
        <end position="368"/>
    </location>
</feature>
<dbReference type="InterPro" id="IPR000175">
    <property type="entry name" value="Na/ntran_symport"/>
</dbReference>
<gene>
    <name evidence="7" type="ORF">BJBARM4_0010</name>
</gene>
<evidence type="ECO:0000313" key="7">
    <source>
        <dbReference type="EMBL" id="EEZ93333.1"/>
    </source>
</evidence>
<dbReference type="EMBL" id="GG730038">
    <property type="protein sequence ID" value="EEZ93333.1"/>
    <property type="molecule type" value="Genomic_DNA"/>
</dbReference>
<dbReference type="PANTHER" id="PTHR42770:SF7">
    <property type="entry name" value="MEMBRANE PROTEIN"/>
    <property type="match status" value="1"/>
</dbReference>
<keyword evidence="4 6" id="KW-1133">Transmembrane helix</keyword>
<feature type="transmembrane region" description="Helical" evidence="6">
    <location>
        <begin position="139"/>
        <end position="158"/>
    </location>
</feature>
<organism evidence="7 8">
    <name type="scientific">Candidatus Parvarchaeum acidiphilum ARMAN-4</name>
    <dbReference type="NCBI Taxonomy" id="662760"/>
    <lineage>
        <taxon>Archaea</taxon>
        <taxon>Candidatus Parvarchaeota</taxon>
        <taxon>Candidatus Parvarchaeum</taxon>
    </lineage>
</organism>
<feature type="transmembrane region" description="Helical" evidence="6">
    <location>
        <begin position="200"/>
        <end position="222"/>
    </location>
</feature>
<name>D2EE78_PARA4</name>
<feature type="transmembrane region" description="Helical" evidence="6">
    <location>
        <begin position="303"/>
        <end position="323"/>
    </location>
</feature>
<dbReference type="Pfam" id="PF13520">
    <property type="entry name" value="AA_permease_2"/>
    <property type="match status" value="1"/>
</dbReference>
<evidence type="ECO:0000256" key="5">
    <source>
        <dbReference type="ARBA" id="ARBA00023136"/>
    </source>
</evidence>
<dbReference type="PIRSF" id="PIRSF006060">
    <property type="entry name" value="AA_transporter"/>
    <property type="match status" value="1"/>
</dbReference>
<feature type="transmembrane region" description="Helical" evidence="6">
    <location>
        <begin position="170"/>
        <end position="188"/>
    </location>
</feature>
<dbReference type="GO" id="GO:0005886">
    <property type="term" value="C:plasma membrane"/>
    <property type="evidence" value="ECO:0007669"/>
    <property type="project" value="UniProtKB-SubCell"/>
</dbReference>